<accession>A0ACC2EGU9</accession>
<gene>
    <name evidence="1" type="ORF">O6H91_02G068000</name>
</gene>
<comment type="caution">
    <text evidence="1">The sequence shown here is derived from an EMBL/GenBank/DDBJ whole genome shotgun (WGS) entry which is preliminary data.</text>
</comment>
<dbReference type="Proteomes" id="UP001162992">
    <property type="component" value="Chromosome 2"/>
</dbReference>
<protein>
    <submittedName>
        <fullName evidence="1">Uncharacterized protein</fullName>
    </submittedName>
</protein>
<name>A0ACC2EGU9_DIPCM</name>
<evidence type="ECO:0000313" key="1">
    <source>
        <dbReference type="EMBL" id="KAJ7565628.1"/>
    </source>
</evidence>
<organism evidence="1 2">
    <name type="scientific">Diphasiastrum complanatum</name>
    <name type="common">Issler's clubmoss</name>
    <name type="synonym">Lycopodium complanatum</name>
    <dbReference type="NCBI Taxonomy" id="34168"/>
    <lineage>
        <taxon>Eukaryota</taxon>
        <taxon>Viridiplantae</taxon>
        <taxon>Streptophyta</taxon>
        <taxon>Embryophyta</taxon>
        <taxon>Tracheophyta</taxon>
        <taxon>Lycopodiopsida</taxon>
        <taxon>Lycopodiales</taxon>
        <taxon>Lycopodiaceae</taxon>
        <taxon>Lycopodioideae</taxon>
        <taxon>Diphasiastrum</taxon>
    </lineage>
</organism>
<evidence type="ECO:0000313" key="2">
    <source>
        <dbReference type="Proteomes" id="UP001162992"/>
    </source>
</evidence>
<reference evidence="2" key="1">
    <citation type="journal article" date="2024" name="Proc. Natl. Acad. Sci. U.S.A.">
        <title>Extraordinary preservation of gene collinearity over three hundred million years revealed in homosporous lycophytes.</title>
        <authorList>
            <person name="Li C."/>
            <person name="Wickell D."/>
            <person name="Kuo L.Y."/>
            <person name="Chen X."/>
            <person name="Nie B."/>
            <person name="Liao X."/>
            <person name="Peng D."/>
            <person name="Ji J."/>
            <person name="Jenkins J."/>
            <person name="Williams M."/>
            <person name="Shu S."/>
            <person name="Plott C."/>
            <person name="Barry K."/>
            <person name="Rajasekar S."/>
            <person name="Grimwood J."/>
            <person name="Han X."/>
            <person name="Sun S."/>
            <person name="Hou Z."/>
            <person name="He W."/>
            <person name="Dai G."/>
            <person name="Sun C."/>
            <person name="Schmutz J."/>
            <person name="Leebens-Mack J.H."/>
            <person name="Li F.W."/>
            <person name="Wang L."/>
        </authorList>
    </citation>
    <scope>NUCLEOTIDE SEQUENCE [LARGE SCALE GENOMIC DNA]</scope>
    <source>
        <strain evidence="2">cv. PW_Plant_1</strain>
    </source>
</reference>
<dbReference type="EMBL" id="CM055093">
    <property type="protein sequence ID" value="KAJ7565628.1"/>
    <property type="molecule type" value="Genomic_DNA"/>
</dbReference>
<keyword evidence="2" id="KW-1185">Reference proteome</keyword>
<proteinExistence type="predicted"/>
<sequence>MASCSHFKLSLQSNVKYFKFKLKLTNCFYQGWFRKDPKHKFRTSATAKLLSLFLLNRHAAASTTSKHLNFFNYWQIRCVGQVRIKQIMVRFNGNIFKETFLQGAKALISPVDRCSSGMNKEIQSVAETRKGHPSEAAQISRTTPEFKRFVRFWSKHCGDPMVTNSRSLLSEGLALMQLAIPRVHFFLACFAAILVVGGFSLSTLQFGKESNFRSVWSWEGIINALVPAPRENVVDTRAFFG</sequence>